<feature type="domain" description="6-phospho-N-acetylmuramidase N-terminal" evidence="2">
    <location>
        <begin position="21"/>
        <end position="242"/>
    </location>
</feature>
<protein>
    <submittedName>
        <fullName evidence="3">DUF871 domain-containing protein</fullName>
    </submittedName>
</protein>
<dbReference type="InterPro" id="IPR043797">
    <property type="entry name" value="MupG_N"/>
</dbReference>
<keyword evidence="4" id="KW-1185">Reference proteome</keyword>
<dbReference type="Pfam" id="PF19200">
    <property type="entry name" value="MupG_N"/>
    <property type="match status" value="1"/>
</dbReference>
<dbReference type="PANTHER" id="PTHR38435">
    <property type="match status" value="1"/>
</dbReference>
<evidence type="ECO:0000259" key="1">
    <source>
        <dbReference type="Pfam" id="PF05913"/>
    </source>
</evidence>
<accession>A0ABX5VJQ8</accession>
<evidence type="ECO:0000313" key="3">
    <source>
        <dbReference type="EMBL" id="QDB78679.1"/>
    </source>
</evidence>
<dbReference type="Gene3D" id="2.40.100.10">
    <property type="entry name" value="Cyclophilin-like"/>
    <property type="match status" value="1"/>
</dbReference>
<dbReference type="InterPro" id="IPR043894">
    <property type="entry name" value="MupG_C"/>
</dbReference>
<dbReference type="SUPFAM" id="SSF51445">
    <property type="entry name" value="(Trans)glycosidases"/>
    <property type="match status" value="1"/>
</dbReference>
<dbReference type="SUPFAM" id="SSF50891">
    <property type="entry name" value="Cyclophilin-like"/>
    <property type="match status" value="1"/>
</dbReference>
<evidence type="ECO:0000313" key="4">
    <source>
        <dbReference type="Proteomes" id="UP000313948"/>
    </source>
</evidence>
<dbReference type="Proteomes" id="UP000313948">
    <property type="component" value="Chromosome"/>
</dbReference>
<dbReference type="EMBL" id="CP040899">
    <property type="protein sequence ID" value="QDB78679.1"/>
    <property type="molecule type" value="Genomic_DNA"/>
</dbReference>
<feature type="domain" description="6-phospho-N-acetylmuramidase C-terminal" evidence="1">
    <location>
        <begin position="256"/>
        <end position="367"/>
    </location>
</feature>
<dbReference type="Pfam" id="PF05913">
    <property type="entry name" value="MupG_C"/>
    <property type="match status" value="1"/>
</dbReference>
<evidence type="ECO:0000259" key="2">
    <source>
        <dbReference type="Pfam" id="PF19200"/>
    </source>
</evidence>
<name>A0ABX5VJQ8_9MICO</name>
<dbReference type="PANTHER" id="PTHR38435:SF2">
    <property type="entry name" value="DUF871 DOMAIN-CONTAINING PROTEIN"/>
    <property type="match status" value="1"/>
</dbReference>
<gene>
    <name evidence="3" type="ORF">FE251_04265</name>
</gene>
<dbReference type="InterPro" id="IPR008589">
    <property type="entry name" value="MupG"/>
</dbReference>
<reference evidence="3 4" key="1">
    <citation type="submission" date="2019-05" db="EMBL/GenBank/DDBJ databases">
        <title>Georgenia *** sp. nov., and Georgenia *** sp. nov., isolated from the intestinal contents of plateau pika (Ochotona curzoniae) in the Qinghai-Tibet plateau of China.</title>
        <authorList>
            <person name="Tian Z."/>
        </authorList>
    </citation>
    <scope>NUCLEOTIDE SEQUENCE [LARGE SCALE GENOMIC DNA]</scope>
    <source>
        <strain evidence="3 4">Z294</strain>
    </source>
</reference>
<organism evidence="3 4">
    <name type="scientific">Georgenia wutianyii</name>
    <dbReference type="NCBI Taxonomy" id="2585135"/>
    <lineage>
        <taxon>Bacteria</taxon>
        <taxon>Bacillati</taxon>
        <taxon>Actinomycetota</taxon>
        <taxon>Actinomycetes</taxon>
        <taxon>Micrococcales</taxon>
        <taxon>Bogoriellaceae</taxon>
        <taxon>Georgenia</taxon>
    </lineage>
</organism>
<sequence>MRAPPARVHRPPRGDPVTGFGLSAYFRHLDVAEQVCATAREDGFTTLFGSLHVPEEPEGDFRARMQRVGALAQDNGLGLVVDISGPSLAAVGLDVTTAGTMRDWGVTALRVDYGLSDEEIVALSRSIPIWFNASTATPGDYERLVGMGMRTEGIGISHNFYPKVWTGLSEEFLDAQTRMFHGLGLPVQAWVPGDGLRRIPLGFGLPTLERHRDTHPVAAAIDLLRLGVDDVFVGDPSLSERTRRTWRAWAVEGVVELEVELTAPVPQAVAERLAVQDRNRTDDAAAMVRLEGARGALADVAVPAGPTVGRALGSVTVDNDAAGRYKGEIAIQRRDLPADPTVNVVGHVVAEDRDLLDRIGPGQPVRLRLR</sequence>
<dbReference type="InterPro" id="IPR013785">
    <property type="entry name" value="Aldolase_TIM"/>
</dbReference>
<dbReference type="InterPro" id="IPR029000">
    <property type="entry name" value="Cyclophilin-like_dom_sf"/>
</dbReference>
<dbReference type="Gene3D" id="3.20.20.70">
    <property type="entry name" value="Aldolase class I"/>
    <property type="match status" value="1"/>
</dbReference>
<dbReference type="InterPro" id="IPR017853">
    <property type="entry name" value="GH"/>
</dbReference>
<proteinExistence type="predicted"/>